<reference evidence="2" key="1">
    <citation type="journal article" date="2024" name="Front. Bioeng. Biotechnol.">
        <title>Genome-scale model development and genomic sequencing of the oleaginous clade Lipomyces.</title>
        <authorList>
            <person name="Czajka J.J."/>
            <person name="Han Y."/>
            <person name="Kim J."/>
            <person name="Mondo S.J."/>
            <person name="Hofstad B.A."/>
            <person name="Robles A."/>
            <person name="Haridas S."/>
            <person name="Riley R."/>
            <person name="LaButti K."/>
            <person name="Pangilinan J."/>
            <person name="Andreopoulos W."/>
            <person name="Lipzen A."/>
            <person name="Yan J."/>
            <person name="Wang M."/>
            <person name="Ng V."/>
            <person name="Grigoriev I.V."/>
            <person name="Spatafora J.W."/>
            <person name="Magnuson J.K."/>
            <person name="Baker S.E."/>
            <person name="Pomraning K.R."/>
        </authorList>
    </citation>
    <scope>NUCLEOTIDE SEQUENCE [LARGE SCALE GENOMIC DNA]</scope>
    <source>
        <strain evidence="2">CBS 7786</strain>
    </source>
</reference>
<name>A0ACC3T0W1_LIPKO</name>
<proteinExistence type="predicted"/>
<gene>
    <name evidence="1" type="ORF">V1525DRAFT_185569</name>
</gene>
<protein>
    <submittedName>
        <fullName evidence="1">Uncharacterized protein</fullName>
    </submittedName>
</protein>
<sequence length="714" mass="79773">MRRIRRLAVLFSVSLIILIVVLRVTAPAHHAGSASVYGDGRSTNSGSSQRQPFAFSPFMHLANSLTAAGAHANPVLYVAGSTRAASRLIHLANDQAVEFELSTLGYKRPTMHLLFMGPYSVNLEFFARANGANSSCLYIHDGRPKLNQLARLLPTLPGGDSTAAPESLTPFDIAPAATRVALETTYKFLRPEVTIWSRESENNAKYGEFVASLLGDPSSHWAPIDLPFRDMEELRWLAFLGADGLKYWSSHAFDIIIPVTAHTGSLIRLLDSIAAAHYYNLYPRPRITIYLPPGPADPSLINYIERTLAWPRERIFLQSVPPSAFTGQQDSFRETMFATAIRSHVPSSKHAHAIVLVDTVRLSRYWFHWMMFHLLRFSGDVMDTEMTQNLAQLAGISLCPIADGDLPPYFLTQSKLSLSCTLFFPPHFRVLQSYFSKHAADTAVHGVKRTFPVPEKMSFLKNDVKASSTDMHEMLLPLYMRGYLFLSHTSMLAPAVDDLLITAKEKRLEEPRHALLELPLYDWIIESDFHEQLPALDGEEYQWTGLPVIPDWSSSVTSSVEGVSERGVKYINLVSPSCNIVDELSERKPAMEGDERLGTMWRSTRELGIESINRIDDDWLDVFCAVKASVDDGETSENPGRAKTREDEKKERKNTKVVKVTEERGPRVGGKSPKGSSKTVQTQEGSKPGAVRDHDEGDAESEIADRTKERSRRS</sequence>
<comment type="caution">
    <text evidence="1">The sequence shown here is derived from an EMBL/GenBank/DDBJ whole genome shotgun (WGS) entry which is preliminary data.</text>
</comment>
<evidence type="ECO:0000313" key="2">
    <source>
        <dbReference type="Proteomes" id="UP001433508"/>
    </source>
</evidence>
<evidence type="ECO:0000313" key="1">
    <source>
        <dbReference type="EMBL" id="KAK9237044.1"/>
    </source>
</evidence>
<keyword evidence="2" id="KW-1185">Reference proteome</keyword>
<dbReference type="EMBL" id="MU971375">
    <property type="protein sequence ID" value="KAK9237044.1"/>
    <property type="molecule type" value="Genomic_DNA"/>
</dbReference>
<organism evidence="1 2">
    <name type="scientific">Lipomyces kononenkoae</name>
    <name type="common">Yeast</name>
    <dbReference type="NCBI Taxonomy" id="34357"/>
    <lineage>
        <taxon>Eukaryota</taxon>
        <taxon>Fungi</taxon>
        <taxon>Dikarya</taxon>
        <taxon>Ascomycota</taxon>
        <taxon>Saccharomycotina</taxon>
        <taxon>Lipomycetes</taxon>
        <taxon>Lipomycetales</taxon>
        <taxon>Lipomycetaceae</taxon>
        <taxon>Lipomyces</taxon>
    </lineage>
</organism>
<dbReference type="Proteomes" id="UP001433508">
    <property type="component" value="Unassembled WGS sequence"/>
</dbReference>
<accession>A0ACC3T0W1</accession>